<feature type="domain" description="N-acetyltransferase" evidence="1">
    <location>
        <begin position="6"/>
        <end position="162"/>
    </location>
</feature>
<sequence>MKRISNGLEEISHDQTGTLFRLFQLYYYENSDWMAEEIGDDGLFDACAVSIADYVTSPSKRAYWIRKDGALAGFVVTEPVSLPDGREVDELADLFIMKRYRRQGVALAAVRELASRFERPWLVAVFRNDTRAAAFWHKAFQELDLASVRPYTDPELEQFRLYAMNDRQLAQDT</sequence>
<protein>
    <submittedName>
        <fullName evidence="2">GNAT family N-acetyltransferase</fullName>
    </submittedName>
</protein>
<organism evidence="2 3">
    <name type="scientific">Duganella lactea</name>
    <dbReference type="NCBI Taxonomy" id="2692173"/>
    <lineage>
        <taxon>Bacteria</taxon>
        <taxon>Pseudomonadati</taxon>
        <taxon>Pseudomonadota</taxon>
        <taxon>Betaproteobacteria</taxon>
        <taxon>Burkholderiales</taxon>
        <taxon>Oxalobacteraceae</taxon>
        <taxon>Telluria group</taxon>
        <taxon>Duganella</taxon>
    </lineage>
</organism>
<evidence type="ECO:0000313" key="2">
    <source>
        <dbReference type="EMBL" id="MYM33562.1"/>
    </source>
</evidence>
<reference evidence="2 3" key="1">
    <citation type="submission" date="2019-12" db="EMBL/GenBank/DDBJ databases">
        <title>Novel species isolated from a subtropical stream in China.</title>
        <authorList>
            <person name="Lu H."/>
        </authorList>
    </citation>
    <scope>NUCLEOTIDE SEQUENCE [LARGE SCALE GENOMIC DNA]</scope>
    <source>
        <strain evidence="2 3">FT94W</strain>
    </source>
</reference>
<proteinExistence type="predicted"/>
<dbReference type="CDD" id="cd04301">
    <property type="entry name" value="NAT_SF"/>
    <property type="match status" value="1"/>
</dbReference>
<evidence type="ECO:0000313" key="3">
    <source>
        <dbReference type="Proteomes" id="UP000449678"/>
    </source>
</evidence>
<dbReference type="SUPFAM" id="SSF55729">
    <property type="entry name" value="Acyl-CoA N-acyltransferases (Nat)"/>
    <property type="match status" value="1"/>
</dbReference>
<name>A0ABW9V456_9BURK</name>
<dbReference type="Pfam" id="PF00583">
    <property type="entry name" value="Acetyltransf_1"/>
    <property type="match status" value="1"/>
</dbReference>
<keyword evidence="3" id="KW-1185">Reference proteome</keyword>
<dbReference type="InterPro" id="IPR016181">
    <property type="entry name" value="Acyl_CoA_acyltransferase"/>
</dbReference>
<accession>A0ABW9V456</accession>
<gene>
    <name evidence="2" type="ORF">GTP38_04320</name>
</gene>
<dbReference type="Proteomes" id="UP000449678">
    <property type="component" value="Unassembled WGS sequence"/>
</dbReference>
<dbReference type="EMBL" id="WWCO01000002">
    <property type="protein sequence ID" value="MYM33562.1"/>
    <property type="molecule type" value="Genomic_DNA"/>
</dbReference>
<dbReference type="RefSeq" id="WP_160988939.1">
    <property type="nucleotide sequence ID" value="NZ_WWCO01000002.1"/>
</dbReference>
<dbReference type="InterPro" id="IPR000182">
    <property type="entry name" value="GNAT_dom"/>
</dbReference>
<evidence type="ECO:0000259" key="1">
    <source>
        <dbReference type="PROSITE" id="PS51186"/>
    </source>
</evidence>
<dbReference type="Gene3D" id="3.40.630.30">
    <property type="match status" value="1"/>
</dbReference>
<dbReference type="PROSITE" id="PS51186">
    <property type="entry name" value="GNAT"/>
    <property type="match status" value="1"/>
</dbReference>
<comment type="caution">
    <text evidence="2">The sequence shown here is derived from an EMBL/GenBank/DDBJ whole genome shotgun (WGS) entry which is preliminary data.</text>
</comment>